<dbReference type="Pfam" id="PF00326">
    <property type="entry name" value="Peptidase_S9"/>
    <property type="match status" value="1"/>
</dbReference>
<dbReference type="Proteomes" id="UP001476798">
    <property type="component" value="Unassembled WGS sequence"/>
</dbReference>
<proteinExistence type="predicted"/>
<reference evidence="2 3" key="1">
    <citation type="submission" date="2021-06" db="EMBL/GenBank/DDBJ databases">
        <authorList>
            <person name="Palmer J.M."/>
        </authorList>
    </citation>
    <scope>NUCLEOTIDE SEQUENCE [LARGE SCALE GENOMIC DNA]</scope>
    <source>
        <strain evidence="2 3">GA_2019</strain>
        <tissue evidence="2">Muscle</tissue>
    </source>
</reference>
<gene>
    <name evidence="2" type="ORF">GOODEAATRI_006521</name>
</gene>
<evidence type="ECO:0000313" key="2">
    <source>
        <dbReference type="EMBL" id="MEQ2184314.1"/>
    </source>
</evidence>
<evidence type="ECO:0000313" key="3">
    <source>
        <dbReference type="Proteomes" id="UP001476798"/>
    </source>
</evidence>
<name>A0ABV0PLJ2_9TELE</name>
<dbReference type="InterPro" id="IPR029058">
    <property type="entry name" value="AB_hydrolase_fold"/>
</dbReference>
<keyword evidence="3" id="KW-1185">Reference proteome</keyword>
<accession>A0ABV0PLJ2</accession>
<dbReference type="InterPro" id="IPR001375">
    <property type="entry name" value="Peptidase_S9_cat"/>
</dbReference>
<dbReference type="Gene3D" id="3.40.50.1820">
    <property type="entry name" value="alpha/beta hydrolase"/>
    <property type="match status" value="1"/>
</dbReference>
<protein>
    <recommendedName>
        <fullName evidence="1">Peptidase S9 prolyl oligopeptidase catalytic domain-containing protein</fullName>
    </recommendedName>
</protein>
<feature type="domain" description="Peptidase S9 prolyl oligopeptidase catalytic" evidence="1">
    <location>
        <begin position="96"/>
        <end position="148"/>
    </location>
</feature>
<comment type="caution">
    <text evidence="2">The sequence shown here is derived from an EMBL/GenBank/DDBJ whole genome shotgun (WGS) entry which is preliminary data.</text>
</comment>
<evidence type="ECO:0000259" key="1">
    <source>
        <dbReference type="Pfam" id="PF00326"/>
    </source>
</evidence>
<sequence length="163" mass="18755">MNKRASLLGQFYTVFFNFPLGPGIPKVTVHSTRDPSSYVILEDNNPMSEALEDKRLPESLFRTVQADNHGREDQHVPSFTFSERYLGLPAKEEHAYLHSAELLSRLVKVEANYSLQLYPDEGHILREPRSVKHFQRTVVNYLQNCLKHSTLLDAPEEEAEEDD</sequence>
<dbReference type="SUPFAM" id="SSF53474">
    <property type="entry name" value="alpha/beta-Hydrolases"/>
    <property type="match status" value="1"/>
</dbReference>
<dbReference type="EMBL" id="JAHRIO010080276">
    <property type="protein sequence ID" value="MEQ2184314.1"/>
    <property type="molecule type" value="Genomic_DNA"/>
</dbReference>
<organism evidence="2 3">
    <name type="scientific">Goodea atripinnis</name>
    <dbReference type="NCBI Taxonomy" id="208336"/>
    <lineage>
        <taxon>Eukaryota</taxon>
        <taxon>Metazoa</taxon>
        <taxon>Chordata</taxon>
        <taxon>Craniata</taxon>
        <taxon>Vertebrata</taxon>
        <taxon>Euteleostomi</taxon>
        <taxon>Actinopterygii</taxon>
        <taxon>Neopterygii</taxon>
        <taxon>Teleostei</taxon>
        <taxon>Neoteleostei</taxon>
        <taxon>Acanthomorphata</taxon>
        <taxon>Ovalentaria</taxon>
        <taxon>Atherinomorphae</taxon>
        <taxon>Cyprinodontiformes</taxon>
        <taxon>Goodeidae</taxon>
        <taxon>Goodea</taxon>
    </lineage>
</organism>